<comment type="caution">
    <text evidence="17">The sequence shown here is derived from an EMBL/GenBank/DDBJ whole genome shotgun (WGS) entry which is preliminary data.</text>
</comment>
<dbReference type="PANTHER" id="PTHR13451:SF0">
    <property type="entry name" value="CROSSOVER JUNCTION ENDONUCLEASE MUS81"/>
    <property type="match status" value="1"/>
</dbReference>
<evidence type="ECO:0000256" key="5">
    <source>
        <dbReference type="ARBA" id="ARBA00022723"/>
    </source>
</evidence>
<dbReference type="GO" id="GO:0000727">
    <property type="term" value="P:double-strand break repair via break-induced replication"/>
    <property type="evidence" value="ECO:0007669"/>
    <property type="project" value="UniProtKB-UniRule"/>
</dbReference>
<dbReference type="GO" id="GO:0003677">
    <property type="term" value="F:DNA binding"/>
    <property type="evidence" value="ECO:0007669"/>
    <property type="project" value="UniProtKB-UniRule"/>
</dbReference>
<evidence type="ECO:0000256" key="1">
    <source>
        <dbReference type="ARBA" id="ARBA00001946"/>
    </source>
</evidence>
<dbReference type="GO" id="GO:0048476">
    <property type="term" value="C:Holliday junction resolvase complex"/>
    <property type="evidence" value="ECO:0007669"/>
    <property type="project" value="UniProtKB-UniRule"/>
</dbReference>
<dbReference type="EC" id="3.1.22.-" evidence="14"/>
<reference evidence="17" key="1">
    <citation type="submission" date="2013-11" db="EMBL/GenBank/DDBJ databases">
        <title>Genome sequence of the fusiform rust pathogen reveals effectors for host alternation and coevolution with pine.</title>
        <authorList>
            <consortium name="DOE Joint Genome Institute"/>
            <person name="Smith K."/>
            <person name="Pendleton A."/>
            <person name="Kubisiak T."/>
            <person name="Anderson C."/>
            <person name="Salamov A."/>
            <person name="Aerts A."/>
            <person name="Riley R."/>
            <person name="Clum A."/>
            <person name="Lindquist E."/>
            <person name="Ence D."/>
            <person name="Campbell M."/>
            <person name="Kronenberg Z."/>
            <person name="Feau N."/>
            <person name="Dhillon B."/>
            <person name="Hamelin R."/>
            <person name="Burleigh J."/>
            <person name="Smith J."/>
            <person name="Yandell M."/>
            <person name="Nelson C."/>
            <person name="Grigoriev I."/>
            <person name="Davis J."/>
        </authorList>
    </citation>
    <scope>NUCLEOTIDE SEQUENCE</scope>
    <source>
        <strain evidence="17">G11</strain>
    </source>
</reference>
<proteinExistence type="inferred from homology"/>
<dbReference type="GO" id="GO:0000712">
    <property type="term" value="P:resolution of meiotic recombination intermediates"/>
    <property type="evidence" value="ECO:0007669"/>
    <property type="project" value="TreeGrafter"/>
</dbReference>
<evidence type="ECO:0000256" key="7">
    <source>
        <dbReference type="ARBA" id="ARBA00022763"/>
    </source>
</evidence>
<dbReference type="Pfam" id="PF14716">
    <property type="entry name" value="HHH_8"/>
    <property type="match status" value="1"/>
</dbReference>
<feature type="compositionally biased region" description="Acidic residues" evidence="15">
    <location>
        <begin position="119"/>
        <end position="129"/>
    </location>
</feature>
<dbReference type="SUPFAM" id="SSF47802">
    <property type="entry name" value="DNA polymerase beta, N-terminal domain-like"/>
    <property type="match status" value="1"/>
</dbReference>
<keyword evidence="6 14" id="KW-0255">Endonuclease</keyword>
<evidence type="ECO:0000259" key="16">
    <source>
        <dbReference type="SMART" id="SM00891"/>
    </source>
</evidence>
<dbReference type="InterPro" id="IPR036388">
    <property type="entry name" value="WH-like_DNA-bd_sf"/>
</dbReference>
<dbReference type="Gene3D" id="1.10.150.670">
    <property type="entry name" value="Crossover junction endonuclease EME1, DNA-binding domain"/>
    <property type="match status" value="1"/>
</dbReference>
<keyword evidence="13" id="KW-0469">Meiosis</keyword>
<dbReference type="Gene3D" id="3.40.50.10130">
    <property type="match status" value="1"/>
</dbReference>
<evidence type="ECO:0000256" key="4">
    <source>
        <dbReference type="ARBA" id="ARBA00022722"/>
    </source>
</evidence>
<dbReference type="InterPro" id="IPR006166">
    <property type="entry name" value="ERCC4_domain"/>
</dbReference>
<keyword evidence="12 14" id="KW-0539">Nucleus</keyword>
<keyword evidence="5 14" id="KW-0479">Metal-binding</keyword>
<comment type="cofactor">
    <cofactor evidence="1 14">
        <name>Mg(2+)</name>
        <dbReference type="ChEBI" id="CHEBI:18420"/>
    </cofactor>
</comment>
<evidence type="ECO:0000313" key="17">
    <source>
        <dbReference type="EMBL" id="KAG0148561.1"/>
    </source>
</evidence>
<keyword evidence="7 14" id="KW-0227">DNA damage</keyword>
<dbReference type="AlphaFoldDB" id="A0A9P6NS41"/>
<dbReference type="Proteomes" id="UP000886653">
    <property type="component" value="Unassembled WGS sequence"/>
</dbReference>
<dbReference type="GO" id="GO:0048257">
    <property type="term" value="F:3'-flap endonuclease activity"/>
    <property type="evidence" value="ECO:0007669"/>
    <property type="project" value="TreeGrafter"/>
</dbReference>
<evidence type="ECO:0000256" key="9">
    <source>
        <dbReference type="ARBA" id="ARBA00022842"/>
    </source>
</evidence>
<feature type="region of interest" description="Disordered" evidence="15">
    <location>
        <begin position="90"/>
        <end position="132"/>
    </location>
</feature>
<comment type="similarity">
    <text evidence="3 14">Belongs to the XPF family.</text>
</comment>
<dbReference type="Pfam" id="PF02732">
    <property type="entry name" value="ERCC4"/>
    <property type="match status" value="1"/>
</dbReference>
<gene>
    <name evidence="17" type="ORF">CROQUDRAFT_654640</name>
</gene>
<dbReference type="EMBL" id="MU167235">
    <property type="protein sequence ID" value="KAG0148561.1"/>
    <property type="molecule type" value="Genomic_DNA"/>
</dbReference>
<dbReference type="InterPro" id="IPR033309">
    <property type="entry name" value="Mus81"/>
</dbReference>
<feature type="domain" description="ERCC4" evidence="16">
    <location>
        <begin position="610"/>
        <end position="717"/>
    </location>
</feature>
<evidence type="ECO:0000256" key="14">
    <source>
        <dbReference type="RuleBase" id="RU369042"/>
    </source>
</evidence>
<dbReference type="FunFam" id="3.40.50.10130:FF:000003">
    <property type="entry name" value="Crossover junction endonuclease MUS81"/>
    <property type="match status" value="1"/>
</dbReference>
<evidence type="ECO:0000313" key="18">
    <source>
        <dbReference type="Proteomes" id="UP000886653"/>
    </source>
</evidence>
<evidence type="ECO:0000256" key="3">
    <source>
        <dbReference type="ARBA" id="ARBA00010015"/>
    </source>
</evidence>
<keyword evidence="18" id="KW-1185">Reference proteome</keyword>
<dbReference type="GO" id="GO:0006308">
    <property type="term" value="P:DNA catabolic process"/>
    <property type="evidence" value="ECO:0007669"/>
    <property type="project" value="UniProtKB-UniRule"/>
</dbReference>
<dbReference type="CDD" id="cd20074">
    <property type="entry name" value="XPF_nuclease_Mus81"/>
    <property type="match status" value="1"/>
</dbReference>
<keyword evidence="8 14" id="KW-0378">Hydrolase</keyword>
<dbReference type="InterPro" id="IPR047417">
    <property type="entry name" value="WHD_MUS81"/>
</dbReference>
<keyword evidence="11 14" id="KW-0234">DNA repair</keyword>
<evidence type="ECO:0000256" key="10">
    <source>
        <dbReference type="ARBA" id="ARBA00023172"/>
    </source>
</evidence>
<dbReference type="InterPro" id="IPR027421">
    <property type="entry name" value="DNA_pol_lamdba_lyase_dom_sf"/>
</dbReference>
<comment type="subunit">
    <text evidence="14">Interacts with EME1.</text>
</comment>
<dbReference type="OrthoDB" id="5963188at2759"/>
<dbReference type="SMART" id="SM00891">
    <property type="entry name" value="ERCC4"/>
    <property type="match status" value="1"/>
</dbReference>
<sequence length="922" mass="102479">MPPKKRPNAMWAEWLAEAANAAAEKNSRAADSYNKAARALRAHSELLGHPNDALALPGIGPKAVAIISRRLENWCEENGAAFPRQVPVEEPQVGPSMTDKLKSRRKKPPVSNVMTAEEAALDDVSDDEPPIQPKKIRARKPYMPKVRDGAWGILAALYTFCEPTDQKKFNSRETIINRAHTYCNSDYGAGASTGPKSAWNSGIDALRRHNLVIAHATLRPMKYALTREGFELATLIAAQEDIALINLVGEICAAEPQLAAVPTSLSSVPKPAASLVKRKLSLDASSLRWIDGVRNKSQHLTLDDDEREASLLSGVNRSTSSALEGSSAPQPCVLPKKHNFVPQAPSNGVRPVSVEVKRAATGALARIYKEPAPATASDSLGDLRFQFSYLDQDNRRVNTVREAEVQDGPEKLYKVEFCTRQRLHPFKKNSIIQDAQLDRPEGPEGPTMMGWLRQTKTVPICPGFSAGVTGVSQPKLVGRAPTVDRLTKDKSLGLSRPNAPKLLAANPHEVENFASSHFDHRVIAPNLPSSDSDSLTCDPSGTGIPRHAALEEQDPAPELVQVKPRLRASFATATTIPTGLAKPRASIRTMNSIAMTVEPEIWPAGTYTISLIIDNREVKSKNDRAGFYNDCVKKAQAINKQETAAVNVEQRALAAGDALWIAVHKHNKKEVVLDSIVERKRLDDLCASILDARFHEQKARLKNSGLRDRIYLVEAYNVRANKEQFGQQIQTSKAELMVLDDCHLHETKDSKASVDYLVMRTDVLNQLHKNIDLSVIPDQFIDRINYLPLLAQLRETKPTQYWVTSYTVFHSLNDKSSNLTINHLWARMINNINGMSTEKISDFVTRWQSPRVFWEEYKAQKSLFNHDQQINLLNSMSGSIKKQKLSEVGPESWIEEEMSKSYRRIGPALSKKIWNLFDSQSY</sequence>
<comment type="subcellular location">
    <subcellularLocation>
        <location evidence="2 14">Nucleus</location>
    </subcellularLocation>
</comment>
<dbReference type="PANTHER" id="PTHR13451">
    <property type="entry name" value="CLASS II CROSSOVER JUNCTION ENDONUCLEASE MUS81"/>
    <property type="match status" value="1"/>
</dbReference>
<dbReference type="Gene3D" id="1.10.150.110">
    <property type="entry name" value="DNA polymerase beta, N-terminal domain-like"/>
    <property type="match status" value="1"/>
</dbReference>
<dbReference type="SUPFAM" id="SSF52980">
    <property type="entry name" value="Restriction endonuclease-like"/>
    <property type="match status" value="1"/>
</dbReference>
<evidence type="ECO:0000256" key="12">
    <source>
        <dbReference type="ARBA" id="ARBA00023242"/>
    </source>
</evidence>
<organism evidence="17 18">
    <name type="scientific">Cronartium quercuum f. sp. fusiforme G11</name>
    <dbReference type="NCBI Taxonomy" id="708437"/>
    <lineage>
        <taxon>Eukaryota</taxon>
        <taxon>Fungi</taxon>
        <taxon>Dikarya</taxon>
        <taxon>Basidiomycota</taxon>
        <taxon>Pucciniomycotina</taxon>
        <taxon>Pucciniomycetes</taxon>
        <taxon>Pucciniales</taxon>
        <taxon>Coleosporiaceae</taxon>
        <taxon>Cronartium</taxon>
    </lineage>
</organism>
<dbReference type="InterPro" id="IPR042530">
    <property type="entry name" value="EME1/EME2_C"/>
</dbReference>
<evidence type="ECO:0000256" key="15">
    <source>
        <dbReference type="SAM" id="MobiDB-lite"/>
    </source>
</evidence>
<protein>
    <recommendedName>
        <fullName evidence="14">Crossover junction endonuclease MUS81</fullName>
        <ecNumber evidence="14">3.1.22.-</ecNumber>
    </recommendedName>
</protein>
<evidence type="ECO:0000256" key="8">
    <source>
        <dbReference type="ARBA" id="ARBA00022801"/>
    </source>
</evidence>
<dbReference type="CDD" id="cd21036">
    <property type="entry name" value="WH_MUS81"/>
    <property type="match status" value="1"/>
</dbReference>
<keyword evidence="10 14" id="KW-0233">DNA recombination</keyword>
<dbReference type="GO" id="GO:0046872">
    <property type="term" value="F:metal ion binding"/>
    <property type="evidence" value="ECO:0007669"/>
    <property type="project" value="UniProtKB-UniRule"/>
</dbReference>
<evidence type="ECO:0000256" key="11">
    <source>
        <dbReference type="ARBA" id="ARBA00023204"/>
    </source>
</evidence>
<evidence type="ECO:0000256" key="6">
    <source>
        <dbReference type="ARBA" id="ARBA00022759"/>
    </source>
</evidence>
<dbReference type="GO" id="GO:0031573">
    <property type="term" value="P:mitotic intra-S DNA damage checkpoint signaling"/>
    <property type="evidence" value="ECO:0007669"/>
    <property type="project" value="TreeGrafter"/>
</dbReference>
<keyword evidence="4 14" id="KW-0540">Nuclease</keyword>
<dbReference type="InterPro" id="IPR047416">
    <property type="entry name" value="XPF_nuclease_Mus81"/>
</dbReference>
<dbReference type="InterPro" id="IPR011335">
    <property type="entry name" value="Restrct_endonuc-II-like"/>
</dbReference>
<dbReference type="Gene3D" id="1.10.10.10">
    <property type="entry name" value="Winged helix-like DNA-binding domain superfamily/Winged helix DNA-binding domain"/>
    <property type="match status" value="1"/>
</dbReference>
<dbReference type="GO" id="GO:0005634">
    <property type="term" value="C:nucleus"/>
    <property type="evidence" value="ECO:0007669"/>
    <property type="project" value="UniProtKB-SubCell"/>
</dbReference>
<comment type="function">
    <text evidence="14">Interacts with EME1 to form a DNA structure-specific endonuclease with substrate preference for branched DNA structures with a 5'-end at the branch nick. Typical substrates include 3'-flap structures, D-loops, replication forks and nicked Holliday junctions. May be required in mitosis for the processing of stalled or collapsed replication fork intermediates. May be required in meiosis for the repair of meiosis-specific double strand breaks subsequent to single-end invasion (SEI).</text>
</comment>
<name>A0A9P6NS41_9BASI</name>
<accession>A0A9P6NS41</accession>
<evidence type="ECO:0000256" key="13">
    <source>
        <dbReference type="ARBA" id="ARBA00023254"/>
    </source>
</evidence>
<evidence type="ECO:0000256" key="2">
    <source>
        <dbReference type="ARBA" id="ARBA00004123"/>
    </source>
</evidence>
<dbReference type="GO" id="GO:0008821">
    <property type="term" value="F:crossover junction DNA endonuclease activity"/>
    <property type="evidence" value="ECO:0007669"/>
    <property type="project" value="UniProtKB-UniRule"/>
</dbReference>
<dbReference type="InterPro" id="IPR010996">
    <property type="entry name" value="HHH_MUS81"/>
</dbReference>
<keyword evidence="9 14" id="KW-0460">Magnesium</keyword>